<reference evidence="8 9" key="1">
    <citation type="submission" date="2020-04" db="EMBL/GenBank/DDBJ databases">
        <title>Staphylococcus species from domestic dog.</title>
        <authorList>
            <person name="Paterson G.K."/>
        </authorList>
    </citation>
    <scope>NUCLEOTIDE SEQUENCE [LARGE SCALE GENOMIC DNA]</scope>
    <source>
        <strain evidence="8 9">H16/1A</strain>
    </source>
</reference>
<dbReference type="PANTHER" id="PTHR34137">
    <property type="entry name" value="EXODEOXYRIBONUCLEASE 7 SMALL SUBUNIT"/>
    <property type="match status" value="1"/>
</dbReference>
<evidence type="ECO:0000313" key="8">
    <source>
        <dbReference type="EMBL" id="MBI5975318.1"/>
    </source>
</evidence>
<dbReference type="GO" id="GO:0008855">
    <property type="term" value="F:exodeoxyribonuclease VII activity"/>
    <property type="evidence" value="ECO:0007669"/>
    <property type="project" value="UniProtKB-EC"/>
</dbReference>
<dbReference type="PANTHER" id="PTHR34137:SF1">
    <property type="entry name" value="EXODEOXYRIBONUCLEASE 7 SMALL SUBUNIT"/>
    <property type="match status" value="1"/>
</dbReference>
<comment type="similarity">
    <text evidence="1 6">Belongs to the XseB family.</text>
</comment>
<dbReference type="PIRSF" id="PIRSF006488">
    <property type="entry name" value="Exonuc_VII_S"/>
    <property type="match status" value="1"/>
</dbReference>
<keyword evidence="2 6" id="KW-0963">Cytoplasm</keyword>
<evidence type="ECO:0000256" key="2">
    <source>
        <dbReference type="ARBA" id="ARBA00022490"/>
    </source>
</evidence>
<evidence type="ECO:0000256" key="4">
    <source>
        <dbReference type="ARBA" id="ARBA00022801"/>
    </source>
</evidence>
<gene>
    <name evidence="6 8" type="primary">xseB</name>
    <name evidence="8" type="ORF">HHH54_06840</name>
</gene>
<dbReference type="InterPro" id="IPR037004">
    <property type="entry name" value="Exonuc_VII_ssu_sf"/>
</dbReference>
<sequence length="72" mass="8184">MTENKTFGEMMQELEHIVKQLDDDQISLESSLELYQKGMALSKSCEATLKDAEEKVAKLIENEEDLSDESES</sequence>
<comment type="subunit">
    <text evidence="6">Heterooligomer composed of large and small subunits.</text>
</comment>
<keyword evidence="5 6" id="KW-0269">Exonuclease</keyword>
<accession>A0ABS0T9E0</accession>
<evidence type="ECO:0000256" key="6">
    <source>
        <dbReference type="HAMAP-Rule" id="MF_00337"/>
    </source>
</evidence>
<evidence type="ECO:0000256" key="7">
    <source>
        <dbReference type="SAM" id="Coils"/>
    </source>
</evidence>
<keyword evidence="9" id="KW-1185">Reference proteome</keyword>
<comment type="catalytic activity">
    <reaction evidence="6">
        <text>Exonucleolytic cleavage in either 5'- to 3'- or 3'- to 5'-direction to yield nucleoside 5'-phosphates.</text>
        <dbReference type="EC" id="3.1.11.6"/>
    </reaction>
</comment>
<comment type="caution">
    <text evidence="8">The sequence shown here is derived from an EMBL/GenBank/DDBJ whole genome shotgun (WGS) entry which is preliminary data.</text>
</comment>
<dbReference type="RefSeq" id="WP_198618098.1">
    <property type="nucleotide sequence ID" value="NZ_JABANU010000015.1"/>
</dbReference>
<keyword evidence="3 6" id="KW-0540">Nuclease</keyword>
<evidence type="ECO:0000256" key="1">
    <source>
        <dbReference type="ARBA" id="ARBA00009998"/>
    </source>
</evidence>
<keyword evidence="7" id="KW-0175">Coiled coil</keyword>
<keyword evidence="4 6" id="KW-0378">Hydrolase</keyword>
<comment type="subcellular location">
    <subcellularLocation>
        <location evidence="6">Cytoplasm</location>
    </subcellularLocation>
</comment>
<protein>
    <recommendedName>
        <fullName evidence="6">Exodeoxyribonuclease 7 small subunit</fullName>
        <ecNumber evidence="6">3.1.11.6</ecNumber>
    </recommendedName>
    <alternativeName>
        <fullName evidence="6">Exodeoxyribonuclease VII small subunit</fullName>
        <shortName evidence="6">Exonuclease VII small subunit</shortName>
    </alternativeName>
</protein>
<organism evidence="8 9">
    <name type="scientific">Staphylococcus canis</name>
    <dbReference type="NCBI Taxonomy" id="2724942"/>
    <lineage>
        <taxon>Bacteria</taxon>
        <taxon>Bacillati</taxon>
        <taxon>Bacillota</taxon>
        <taxon>Bacilli</taxon>
        <taxon>Bacillales</taxon>
        <taxon>Staphylococcaceae</taxon>
        <taxon>Staphylococcus</taxon>
    </lineage>
</organism>
<name>A0ABS0T9E0_9STAP</name>
<evidence type="ECO:0000313" key="9">
    <source>
        <dbReference type="Proteomes" id="UP000751852"/>
    </source>
</evidence>
<dbReference type="InterPro" id="IPR003761">
    <property type="entry name" value="Exonuc_VII_S"/>
</dbReference>
<dbReference type="EC" id="3.1.11.6" evidence="6"/>
<evidence type="ECO:0000256" key="3">
    <source>
        <dbReference type="ARBA" id="ARBA00022722"/>
    </source>
</evidence>
<dbReference type="Gene3D" id="1.10.287.1040">
    <property type="entry name" value="Exonuclease VII, small subunit"/>
    <property type="match status" value="1"/>
</dbReference>
<dbReference type="Proteomes" id="UP000751852">
    <property type="component" value="Unassembled WGS sequence"/>
</dbReference>
<dbReference type="SUPFAM" id="SSF116842">
    <property type="entry name" value="XseB-like"/>
    <property type="match status" value="1"/>
</dbReference>
<dbReference type="HAMAP" id="MF_00337">
    <property type="entry name" value="Exonuc_7_S"/>
    <property type="match status" value="1"/>
</dbReference>
<evidence type="ECO:0000256" key="5">
    <source>
        <dbReference type="ARBA" id="ARBA00022839"/>
    </source>
</evidence>
<proteinExistence type="inferred from homology"/>
<comment type="function">
    <text evidence="6">Bidirectionally degrades single-stranded DNA into large acid-insoluble oligonucleotides, which are then degraded further into small acid-soluble oligonucleotides.</text>
</comment>
<feature type="coiled-coil region" evidence="7">
    <location>
        <begin position="42"/>
        <end position="69"/>
    </location>
</feature>
<dbReference type="EMBL" id="JABANU010000015">
    <property type="protein sequence ID" value="MBI5975318.1"/>
    <property type="molecule type" value="Genomic_DNA"/>
</dbReference>
<dbReference type="NCBIfam" id="TIGR01280">
    <property type="entry name" value="xseB"/>
    <property type="match status" value="1"/>
</dbReference>
<dbReference type="Pfam" id="PF02609">
    <property type="entry name" value="Exonuc_VII_S"/>
    <property type="match status" value="1"/>
</dbReference>